<evidence type="ECO:0000313" key="2">
    <source>
        <dbReference type="EMBL" id="TNN41813.1"/>
    </source>
</evidence>
<gene>
    <name evidence="2" type="ORF">EYF80_048024</name>
</gene>
<evidence type="ECO:0000313" key="3">
    <source>
        <dbReference type="Proteomes" id="UP000314294"/>
    </source>
</evidence>
<sequence>MEKRGGRGGEGEGRRGRGGDGEEGRERLRPFISSSSVEVLFRRPSGLQWTRCSDSVWTTPGRCCGLFLFSRPLTYAHTNNDAMYSLHRLPRSRHERRDAPRGAGLISTDDVNRYA</sequence>
<evidence type="ECO:0000256" key="1">
    <source>
        <dbReference type="SAM" id="MobiDB-lite"/>
    </source>
</evidence>
<feature type="region of interest" description="Disordered" evidence="1">
    <location>
        <begin position="1"/>
        <end position="29"/>
    </location>
</feature>
<dbReference type="EMBL" id="SRLO01001079">
    <property type="protein sequence ID" value="TNN41813.1"/>
    <property type="molecule type" value="Genomic_DNA"/>
</dbReference>
<keyword evidence="3" id="KW-1185">Reference proteome</keyword>
<organism evidence="2 3">
    <name type="scientific">Liparis tanakae</name>
    <name type="common">Tanaka's snailfish</name>
    <dbReference type="NCBI Taxonomy" id="230148"/>
    <lineage>
        <taxon>Eukaryota</taxon>
        <taxon>Metazoa</taxon>
        <taxon>Chordata</taxon>
        <taxon>Craniata</taxon>
        <taxon>Vertebrata</taxon>
        <taxon>Euteleostomi</taxon>
        <taxon>Actinopterygii</taxon>
        <taxon>Neopterygii</taxon>
        <taxon>Teleostei</taxon>
        <taxon>Neoteleostei</taxon>
        <taxon>Acanthomorphata</taxon>
        <taxon>Eupercaria</taxon>
        <taxon>Perciformes</taxon>
        <taxon>Cottioidei</taxon>
        <taxon>Cottales</taxon>
        <taxon>Liparidae</taxon>
        <taxon>Liparis</taxon>
    </lineage>
</organism>
<proteinExistence type="predicted"/>
<comment type="caution">
    <text evidence="2">The sequence shown here is derived from an EMBL/GenBank/DDBJ whole genome shotgun (WGS) entry which is preliminary data.</text>
</comment>
<feature type="region of interest" description="Disordered" evidence="1">
    <location>
        <begin position="92"/>
        <end position="115"/>
    </location>
</feature>
<reference evidence="2 3" key="1">
    <citation type="submission" date="2019-03" db="EMBL/GenBank/DDBJ databases">
        <title>First draft genome of Liparis tanakae, snailfish: a comprehensive survey of snailfish specific genes.</title>
        <authorList>
            <person name="Kim W."/>
            <person name="Song I."/>
            <person name="Jeong J.-H."/>
            <person name="Kim D."/>
            <person name="Kim S."/>
            <person name="Ryu S."/>
            <person name="Song J.Y."/>
            <person name="Lee S.K."/>
        </authorList>
    </citation>
    <scope>NUCLEOTIDE SEQUENCE [LARGE SCALE GENOMIC DNA]</scope>
    <source>
        <tissue evidence="2">Muscle</tissue>
    </source>
</reference>
<protein>
    <submittedName>
        <fullName evidence="2">Uncharacterized protein</fullName>
    </submittedName>
</protein>
<dbReference type="AlphaFoldDB" id="A0A4Z2FM23"/>
<name>A0A4Z2FM23_9TELE</name>
<accession>A0A4Z2FM23</accession>
<dbReference type="Proteomes" id="UP000314294">
    <property type="component" value="Unassembled WGS sequence"/>
</dbReference>